<gene>
    <name evidence="2" type="ORF">S03H2_13505</name>
</gene>
<organism evidence="2">
    <name type="scientific">marine sediment metagenome</name>
    <dbReference type="NCBI Taxonomy" id="412755"/>
    <lineage>
        <taxon>unclassified sequences</taxon>
        <taxon>metagenomes</taxon>
        <taxon>ecological metagenomes</taxon>
    </lineage>
</organism>
<dbReference type="InterPro" id="IPR041616">
    <property type="entry name" value="PheRS_beta_core"/>
</dbReference>
<evidence type="ECO:0000313" key="2">
    <source>
        <dbReference type="EMBL" id="GAH37850.1"/>
    </source>
</evidence>
<proteinExistence type="predicted"/>
<dbReference type="Gene3D" id="3.30.930.10">
    <property type="entry name" value="Bira Bifunctional Protein, Domain 2"/>
    <property type="match status" value="1"/>
</dbReference>
<dbReference type="AlphaFoldDB" id="X1FZ63"/>
<reference evidence="2" key="1">
    <citation type="journal article" date="2014" name="Front. Microbiol.">
        <title>High frequency of phylogenetically diverse reductive dehalogenase-homologous genes in deep subseafloor sedimentary metagenomes.</title>
        <authorList>
            <person name="Kawai M."/>
            <person name="Futagami T."/>
            <person name="Toyoda A."/>
            <person name="Takaki Y."/>
            <person name="Nishi S."/>
            <person name="Hori S."/>
            <person name="Arai W."/>
            <person name="Tsubouchi T."/>
            <person name="Morono Y."/>
            <person name="Uchiyama I."/>
            <person name="Ito T."/>
            <person name="Fujiyama A."/>
            <person name="Inagaki F."/>
            <person name="Takami H."/>
        </authorList>
    </citation>
    <scope>NUCLEOTIDE SEQUENCE</scope>
    <source>
        <strain evidence="2">Expedition CK06-06</strain>
    </source>
</reference>
<protein>
    <recommendedName>
        <fullName evidence="1">Phenylalanyl tRNA synthetase beta chain core domain-containing protein</fullName>
    </recommendedName>
</protein>
<sequence length="71" mass="8149">MDSIPTPASDRRGKYSLYQKTIKDIRQALCDIGLVEVINYSFISAESLKKFKINLEEEKKVNYSGIPELRP</sequence>
<evidence type="ECO:0000259" key="1">
    <source>
        <dbReference type="Pfam" id="PF17759"/>
    </source>
</evidence>
<name>X1FZ63_9ZZZZ</name>
<feature type="domain" description="Phenylalanyl tRNA synthetase beta chain core" evidence="1">
    <location>
        <begin position="11"/>
        <end position="59"/>
    </location>
</feature>
<dbReference type="InterPro" id="IPR045864">
    <property type="entry name" value="aa-tRNA-synth_II/BPL/LPL"/>
</dbReference>
<dbReference type="EMBL" id="BARU01006855">
    <property type="protein sequence ID" value="GAH37850.1"/>
    <property type="molecule type" value="Genomic_DNA"/>
</dbReference>
<accession>X1FZ63</accession>
<dbReference type="Pfam" id="PF17759">
    <property type="entry name" value="tRNA_synthFbeta"/>
    <property type="match status" value="1"/>
</dbReference>
<comment type="caution">
    <text evidence="2">The sequence shown here is derived from an EMBL/GenBank/DDBJ whole genome shotgun (WGS) entry which is preliminary data.</text>
</comment>